<dbReference type="AlphaFoldDB" id="I7M9X0"/>
<dbReference type="RefSeq" id="XP_001023217.2">
    <property type="nucleotide sequence ID" value="XM_001023217.2"/>
</dbReference>
<dbReference type="Proteomes" id="UP000009168">
    <property type="component" value="Unassembled WGS sequence"/>
</dbReference>
<keyword evidence="1" id="KW-0175">Coiled coil</keyword>
<accession>I7M9X0</accession>
<evidence type="ECO:0000256" key="2">
    <source>
        <dbReference type="SAM" id="MobiDB-lite"/>
    </source>
</evidence>
<dbReference type="InParanoid" id="I7M9X0"/>
<protein>
    <submittedName>
        <fullName evidence="3">Uncharacterized protein</fullName>
    </submittedName>
</protein>
<proteinExistence type="predicted"/>
<dbReference type="eggNOG" id="ENOG502R2BR">
    <property type="taxonomic scope" value="Eukaryota"/>
</dbReference>
<dbReference type="GeneID" id="7831729"/>
<evidence type="ECO:0000313" key="4">
    <source>
        <dbReference type="Proteomes" id="UP000009168"/>
    </source>
</evidence>
<dbReference type="OrthoDB" id="2136082at2759"/>
<gene>
    <name evidence="3" type="ORF">TTHERM_00494240</name>
</gene>
<name>I7M9X0_TETTS</name>
<feature type="coiled-coil region" evidence="1">
    <location>
        <begin position="207"/>
        <end position="260"/>
    </location>
</feature>
<feature type="coiled-coil region" evidence="1">
    <location>
        <begin position="291"/>
        <end position="451"/>
    </location>
</feature>
<evidence type="ECO:0000256" key="1">
    <source>
        <dbReference type="SAM" id="Coils"/>
    </source>
</evidence>
<feature type="region of interest" description="Disordered" evidence="2">
    <location>
        <begin position="53"/>
        <end position="89"/>
    </location>
</feature>
<dbReference type="EMBL" id="GG662512">
    <property type="protein sequence ID" value="EAS02972.2"/>
    <property type="molecule type" value="Genomic_DNA"/>
</dbReference>
<reference evidence="4" key="1">
    <citation type="journal article" date="2006" name="PLoS Biol.">
        <title>Macronuclear genome sequence of the ciliate Tetrahymena thermophila, a model eukaryote.</title>
        <authorList>
            <person name="Eisen J.A."/>
            <person name="Coyne R.S."/>
            <person name="Wu M."/>
            <person name="Wu D."/>
            <person name="Thiagarajan M."/>
            <person name="Wortman J.R."/>
            <person name="Badger J.H."/>
            <person name="Ren Q."/>
            <person name="Amedeo P."/>
            <person name="Jones K.M."/>
            <person name="Tallon L.J."/>
            <person name="Delcher A.L."/>
            <person name="Salzberg S.L."/>
            <person name="Silva J.C."/>
            <person name="Haas B.J."/>
            <person name="Majoros W.H."/>
            <person name="Farzad M."/>
            <person name="Carlton J.M."/>
            <person name="Smith R.K. Jr."/>
            <person name="Garg J."/>
            <person name="Pearlman R.E."/>
            <person name="Karrer K.M."/>
            <person name="Sun L."/>
            <person name="Manning G."/>
            <person name="Elde N.C."/>
            <person name="Turkewitz A.P."/>
            <person name="Asai D.J."/>
            <person name="Wilkes D.E."/>
            <person name="Wang Y."/>
            <person name="Cai H."/>
            <person name="Collins K."/>
            <person name="Stewart B.A."/>
            <person name="Lee S.R."/>
            <person name="Wilamowska K."/>
            <person name="Weinberg Z."/>
            <person name="Ruzzo W.L."/>
            <person name="Wloga D."/>
            <person name="Gaertig J."/>
            <person name="Frankel J."/>
            <person name="Tsao C.-C."/>
            <person name="Gorovsky M.A."/>
            <person name="Keeling P.J."/>
            <person name="Waller R.F."/>
            <person name="Patron N.J."/>
            <person name="Cherry J.M."/>
            <person name="Stover N.A."/>
            <person name="Krieger C.J."/>
            <person name="del Toro C."/>
            <person name="Ryder H.F."/>
            <person name="Williamson S.C."/>
            <person name="Barbeau R.A."/>
            <person name="Hamilton E.P."/>
            <person name="Orias E."/>
        </authorList>
    </citation>
    <scope>NUCLEOTIDE SEQUENCE [LARGE SCALE GENOMIC DNA]</scope>
    <source>
        <strain evidence="4">SB210</strain>
    </source>
</reference>
<sequence>MNSFGTQFNQQNKGSMQRPFSAVYPQGIQSNIENVDVQTRNPINSQYFNSQGDTLQRHQSAHTLNKNRSLRPSSSTTNKFMQMPSSPQEMQKPMFNGSQSVKNFHQPQIADAFDPNIAGVPLLRPPSAEDLKIVAPKNIKKDKEKLWEENMQIKYMWSQVQKENIELKTKNMTLMRENQKLYKLLGDVETYLDQKNGKSGTRENLLIVNLKKQVQDLKLQLNQANTEIQKFKRDYKLNNLKELQIELDQTKQECIRLKTLFDQSIRDYAELLSFKDLTDADKYMQMQFSMVNKIKQENEEQKRNFEDQERTLLDKEAKRVEVTKELQEANKKLATKEEKLQQLTEKVKWQDAEIKRLADINTKLEKEAQKINEEDKKLKQAIDKIKMLDNKLSEKEDELKKQQKSAVKAIKDATEKLAAESKEKQKLQEQYNKLKEELDANKIKMNAQLEERNRINLQHQRELNQSNGDIMSIPYAYQNQANEIKDINKKVDQSKPQHTKRLPTVKFEEVEKIGKELNLRCSLKYRNLDEVIKEFLSKLETQSNYITISETVVKLQQSPFNIQKTEIALLVARYLIENNNQNDYVDFHQDQSTNIQVFRSTLRNLIKELRYFEKEEKEKLDDEVTKIINQFYQTIKQGLEQEPHVKDKERFTIEQFEKVNQQLLDPPMTKDQKDYFFLKLFEKAQTVESFKISDIYESFRKIDLNKNTIQKISKYKAQSKNNKPMDNFQMS</sequence>
<keyword evidence="4" id="KW-1185">Reference proteome</keyword>
<organism evidence="3 4">
    <name type="scientific">Tetrahymena thermophila (strain SB210)</name>
    <dbReference type="NCBI Taxonomy" id="312017"/>
    <lineage>
        <taxon>Eukaryota</taxon>
        <taxon>Sar</taxon>
        <taxon>Alveolata</taxon>
        <taxon>Ciliophora</taxon>
        <taxon>Intramacronucleata</taxon>
        <taxon>Oligohymenophorea</taxon>
        <taxon>Hymenostomatida</taxon>
        <taxon>Tetrahymenina</taxon>
        <taxon>Tetrahymenidae</taxon>
        <taxon>Tetrahymena</taxon>
    </lineage>
</organism>
<dbReference type="KEGG" id="tet:TTHERM_00494240"/>
<evidence type="ECO:0000313" key="3">
    <source>
        <dbReference type="EMBL" id="EAS02972.2"/>
    </source>
</evidence>